<organism evidence="1 2">
    <name type="scientific">Eretmocerus hayati</name>
    <dbReference type="NCBI Taxonomy" id="131215"/>
    <lineage>
        <taxon>Eukaryota</taxon>
        <taxon>Metazoa</taxon>
        <taxon>Ecdysozoa</taxon>
        <taxon>Arthropoda</taxon>
        <taxon>Hexapoda</taxon>
        <taxon>Insecta</taxon>
        <taxon>Pterygota</taxon>
        <taxon>Neoptera</taxon>
        <taxon>Endopterygota</taxon>
        <taxon>Hymenoptera</taxon>
        <taxon>Apocrita</taxon>
        <taxon>Proctotrupomorpha</taxon>
        <taxon>Chalcidoidea</taxon>
        <taxon>Aphelinidae</taxon>
        <taxon>Aphelininae</taxon>
        <taxon>Eretmocerus</taxon>
    </lineage>
</organism>
<dbReference type="EMBL" id="CM056743">
    <property type="protein sequence ID" value="KAJ8670953.1"/>
    <property type="molecule type" value="Genomic_DNA"/>
</dbReference>
<accession>A0ACC2NJG0</accession>
<gene>
    <name evidence="1" type="ORF">QAD02_002212</name>
</gene>
<evidence type="ECO:0000313" key="1">
    <source>
        <dbReference type="EMBL" id="KAJ8670953.1"/>
    </source>
</evidence>
<protein>
    <submittedName>
        <fullName evidence="1">Uncharacterized protein</fullName>
    </submittedName>
</protein>
<proteinExistence type="predicted"/>
<evidence type="ECO:0000313" key="2">
    <source>
        <dbReference type="Proteomes" id="UP001239111"/>
    </source>
</evidence>
<reference evidence="1" key="1">
    <citation type="submission" date="2023-04" db="EMBL/GenBank/DDBJ databases">
        <title>A chromosome-level genome assembly of the parasitoid wasp Eretmocerus hayati.</title>
        <authorList>
            <person name="Zhong Y."/>
            <person name="Liu S."/>
            <person name="Liu Y."/>
        </authorList>
    </citation>
    <scope>NUCLEOTIDE SEQUENCE</scope>
    <source>
        <strain evidence="1">ZJU_SS_LIU_2023</strain>
    </source>
</reference>
<comment type="caution">
    <text evidence="1">The sequence shown here is derived from an EMBL/GenBank/DDBJ whole genome shotgun (WGS) entry which is preliminary data.</text>
</comment>
<name>A0ACC2NJG0_9HYME</name>
<dbReference type="Proteomes" id="UP001239111">
    <property type="component" value="Chromosome 3"/>
</dbReference>
<sequence length="312" mass="36359">MSFRSIPLTITRLSGEELIRIGRSPYINGFLLVLDDDEPLPPSPSREYPTPAQSANTSESESRDSFSFAPPHTPDTARAARASPKLTRILTKTKTSMKMSDSSEYGSDGEEKIIEPENEGSTPLVQPNIPKMVINRTASKGKPWQQMLLEKRTTKENDESHHQLKRKTCKDEERLEKQRKKMIALEQKAEEARRLREEKARIKSEKQEQKEREKQQKLEKRREMQDIEERMRQLRAMKRLAREEKKREKLRKMEEEVARLEKVHSILVNSDNPHIEIAETQNVQNDEISNPVTEGERYKSDSFDMSEFLKSK</sequence>
<keyword evidence="2" id="KW-1185">Reference proteome</keyword>